<dbReference type="InterPro" id="IPR013556">
    <property type="entry name" value="Flag_M-ring_C"/>
</dbReference>
<feature type="transmembrane region" description="Helical" evidence="11">
    <location>
        <begin position="464"/>
        <end position="482"/>
    </location>
</feature>
<evidence type="ECO:0000256" key="3">
    <source>
        <dbReference type="ARBA" id="ARBA00007971"/>
    </source>
</evidence>
<dbReference type="GO" id="GO:0005886">
    <property type="term" value="C:plasma membrane"/>
    <property type="evidence" value="ECO:0007669"/>
    <property type="project" value="UniProtKB-SubCell"/>
</dbReference>
<dbReference type="PANTHER" id="PTHR30046:SF0">
    <property type="entry name" value="FLAGELLAR M-RING PROTEIN"/>
    <property type="match status" value="1"/>
</dbReference>
<dbReference type="PANTHER" id="PTHR30046">
    <property type="entry name" value="FLAGELLAR M-RING PROTEIN"/>
    <property type="match status" value="1"/>
</dbReference>
<evidence type="ECO:0000256" key="2">
    <source>
        <dbReference type="ARBA" id="ARBA00004651"/>
    </source>
</evidence>
<dbReference type="GO" id="GO:0009431">
    <property type="term" value="C:bacterial-type flagellum basal body, MS ring"/>
    <property type="evidence" value="ECO:0007669"/>
    <property type="project" value="InterPro"/>
</dbReference>
<dbReference type="Pfam" id="PF08345">
    <property type="entry name" value="YscJ_FliF_C"/>
    <property type="match status" value="1"/>
</dbReference>
<evidence type="ECO:0000313" key="15">
    <source>
        <dbReference type="Proteomes" id="UP000231632"/>
    </source>
</evidence>
<evidence type="ECO:0000259" key="12">
    <source>
        <dbReference type="Pfam" id="PF01514"/>
    </source>
</evidence>
<dbReference type="Pfam" id="PF01514">
    <property type="entry name" value="YscJ_FliF"/>
    <property type="match status" value="1"/>
</dbReference>
<dbReference type="NCBIfam" id="TIGR00206">
    <property type="entry name" value="fliF"/>
    <property type="match status" value="1"/>
</dbReference>
<keyword evidence="5 11" id="KW-0812">Transmembrane</keyword>
<dbReference type="OrthoDB" id="5287873at2"/>
<keyword evidence="8 9" id="KW-0975">Bacterial flagellum</keyword>
<accession>A0A1L8CMD6</accession>
<comment type="caution">
    <text evidence="14">The sequence shown here is derived from an EMBL/GenBank/DDBJ whole genome shotgun (WGS) entry which is preliminary data.</text>
</comment>
<keyword evidence="4" id="KW-1003">Cell membrane</keyword>
<evidence type="ECO:0000313" key="14">
    <source>
        <dbReference type="EMBL" id="GAV20009.1"/>
    </source>
</evidence>
<keyword evidence="14" id="KW-0966">Cell projection</keyword>
<evidence type="ECO:0000256" key="7">
    <source>
        <dbReference type="ARBA" id="ARBA00023136"/>
    </source>
</evidence>
<dbReference type="STRING" id="1921010.MMIC_P0970"/>
<keyword evidence="14" id="KW-0969">Cilium</keyword>
<dbReference type="GO" id="GO:0071973">
    <property type="term" value="P:bacterial-type flagellum-dependent cell motility"/>
    <property type="evidence" value="ECO:0007669"/>
    <property type="project" value="InterPro"/>
</dbReference>
<feature type="domain" description="Flagellar M-ring N-terminal" evidence="12">
    <location>
        <begin position="64"/>
        <end position="238"/>
    </location>
</feature>
<dbReference type="RefSeq" id="WP_072659330.1">
    <property type="nucleotide sequence ID" value="NZ_BDFD01000006.1"/>
</dbReference>
<feature type="domain" description="Flagellar M-ring C-terminal" evidence="13">
    <location>
        <begin position="271"/>
        <end position="439"/>
    </location>
</feature>
<dbReference type="InterPro" id="IPR006182">
    <property type="entry name" value="FliF_N_dom"/>
</dbReference>
<dbReference type="EMBL" id="BDFD01000006">
    <property type="protein sequence ID" value="GAV20009.1"/>
    <property type="molecule type" value="Genomic_DNA"/>
</dbReference>
<evidence type="ECO:0000256" key="1">
    <source>
        <dbReference type="ARBA" id="ARBA00004117"/>
    </source>
</evidence>
<gene>
    <name evidence="14" type="ORF">MMIC_P0970</name>
</gene>
<sequence length="547" mass="59046">MADSLTPHNPMTPNTIEASAQTAGGAEGATIQVPQMLAKYRRILLFAAACLMLTGFISLVLWSSEKPYRAVYAGMAEKDAAGVVEMLQKEHIPYRLEGGGTIMVPEDQVYQVRLTLAGQGVTPSGTTGFEIFDQSNEFGLSDFTRKINLQRALQGELARTIEVMPQVSAARVHLVMPKESAFTDRDRKATASVMLQLSGGQRLPKKSVLAIQNLVSASIPEMDQSDVTIVDAAGSLLSSSDKEAPMSEGQTIAEYQSRLEQRLEGRLTGMLEQIVGEGQAVVRASADINREFIDQKNTRYNPDEQVLRSRKSIEEKRSSVSGAPLGVPGLASNTPGANPVTADGSVAQPPQPQDQASRIEDVNNYEISSTSEHRIIPFGSINKLSVAVIVGGSTVTGEDGAQSFTPKSKEELANIQKLVERAMGFNEDRGDSVDVQSMPLVDISSSADSEALTAAENQAFYMQIARYSLAGLALLLLAWFVLRPLAQRMQESAEAQKKSANALGMGSSNQLSSEAYARLANMEQVKHNVASDPDRANKVLREWVDPA</sequence>
<dbReference type="PRINTS" id="PR01009">
    <property type="entry name" value="FLGMRINGFLIF"/>
</dbReference>
<evidence type="ECO:0000256" key="8">
    <source>
        <dbReference type="ARBA" id="ARBA00023143"/>
    </source>
</evidence>
<dbReference type="GO" id="GO:0003774">
    <property type="term" value="F:cytoskeletal motor activity"/>
    <property type="evidence" value="ECO:0007669"/>
    <property type="project" value="InterPro"/>
</dbReference>
<reference evidence="14 15" key="1">
    <citation type="journal article" date="2017" name="Arch. Microbiol.">
        <title>Mariprofundus micogutta sp. nov., a novel iron-oxidizing zetaproteobacterium isolated from a deep-sea hydrothermal field at the Bayonnaise knoll of the Izu-Ogasawara arc, and a description of Mariprofundales ord. nov. and Zetaproteobacteria classis nov.</title>
        <authorList>
            <person name="Makita H."/>
            <person name="Tanaka E."/>
            <person name="Mitsunobu S."/>
            <person name="Miyazaki M."/>
            <person name="Nunoura T."/>
            <person name="Uematsu K."/>
            <person name="Takaki Y."/>
            <person name="Nishi S."/>
            <person name="Shimamura S."/>
            <person name="Takai K."/>
        </authorList>
    </citation>
    <scope>NUCLEOTIDE SEQUENCE [LARGE SCALE GENOMIC DNA]</scope>
    <source>
        <strain evidence="14 15">ET2</strain>
    </source>
</reference>
<feature type="transmembrane region" description="Helical" evidence="11">
    <location>
        <begin position="43"/>
        <end position="62"/>
    </location>
</feature>
<evidence type="ECO:0000256" key="6">
    <source>
        <dbReference type="ARBA" id="ARBA00022989"/>
    </source>
</evidence>
<dbReference type="InterPro" id="IPR043427">
    <property type="entry name" value="YscJ/FliF"/>
</dbReference>
<keyword evidence="15" id="KW-1185">Reference proteome</keyword>
<keyword evidence="14" id="KW-0282">Flagellum</keyword>
<evidence type="ECO:0000256" key="11">
    <source>
        <dbReference type="SAM" id="Phobius"/>
    </source>
</evidence>
<dbReference type="InterPro" id="IPR000067">
    <property type="entry name" value="FlgMring_FliF"/>
</dbReference>
<protein>
    <recommendedName>
        <fullName evidence="9">Flagellar M-ring protein</fullName>
    </recommendedName>
</protein>
<evidence type="ECO:0000256" key="5">
    <source>
        <dbReference type="ARBA" id="ARBA00022692"/>
    </source>
</evidence>
<proteinExistence type="inferred from homology"/>
<keyword evidence="6 11" id="KW-1133">Transmembrane helix</keyword>
<evidence type="ECO:0000256" key="10">
    <source>
        <dbReference type="SAM" id="MobiDB-lite"/>
    </source>
</evidence>
<evidence type="ECO:0000256" key="4">
    <source>
        <dbReference type="ARBA" id="ARBA00022475"/>
    </source>
</evidence>
<comment type="function">
    <text evidence="9">The M ring may be actively involved in energy transduction.</text>
</comment>
<comment type="subcellular location">
    <subcellularLocation>
        <location evidence="1 9">Bacterial flagellum basal body</location>
    </subcellularLocation>
    <subcellularLocation>
        <location evidence="2">Cell membrane</location>
        <topology evidence="2">Multi-pass membrane protein</topology>
    </subcellularLocation>
</comment>
<dbReference type="InterPro" id="IPR045851">
    <property type="entry name" value="AMP-bd_C_sf"/>
</dbReference>
<keyword evidence="7 11" id="KW-0472">Membrane</keyword>
<dbReference type="AlphaFoldDB" id="A0A1L8CMD6"/>
<feature type="region of interest" description="Disordered" evidence="10">
    <location>
        <begin position="310"/>
        <end position="360"/>
    </location>
</feature>
<dbReference type="Gene3D" id="3.30.300.30">
    <property type="match status" value="1"/>
</dbReference>
<organism evidence="14 15">
    <name type="scientific">Mariprofundus micogutta</name>
    <dbReference type="NCBI Taxonomy" id="1921010"/>
    <lineage>
        <taxon>Bacteria</taxon>
        <taxon>Pseudomonadati</taxon>
        <taxon>Pseudomonadota</taxon>
        <taxon>Candidatius Mariprofundia</taxon>
        <taxon>Mariprofundales</taxon>
        <taxon>Mariprofundaceae</taxon>
        <taxon>Mariprofundus</taxon>
    </lineage>
</organism>
<name>A0A1L8CMD6_9PROT</name>
<comment type="similarity">
    <text evidence="3 9">Belongs to the FliF family.</text>
</comment>
<evidence type="ECO:0000259" key="13">
    <source>
        <dbReference type="Pfam" id="PF08345"/>
    </source>
</evidence>
<dbReference type="PIRSF" id="PIRSF004862">
    <property type="entry name" value="FliF"/>
    <property type="match status" value="1"/>
</dbReference>
<evidence type="ECO:0000256" key="9">
    <source>
        <dbReference type="PIRNR" id="PIRNR004862"/>
    </source>
</evidence>
<dbReference type="Proteomes" id="UP000231632">
    <property type="component" value="Unassembled WGS sequence"/>
</dbReference>